<accession>A0ABQ4Y9S8</accession>
<organism evidence="2 3">
    <name type="scientific">Tanacetum coccineum</name>
    <dbReference type="NCBI Taxonomy" id="301880"/>
    <lineage>
        <taxon>Eukaryota</taxon>
        <taxon>Viridiplantae</taxon>
        <taxon>Streptophyta</taxon>
        <taxon>Embryophyta</taxon>
        <taxon>Tracheophyta</taxon>
        <taxon>Spermatophyta</taxon>
        <taxon>Magnoliopsida</taxon>
        <taxon>eudicotyledons</taxon>
        <taxon>Gunneridae</taxon>
        <taxon>Pentapetalae</taxon>
        <taxon>asterids</taxon>
        <taxon>campanulids</taxon>
        <taxon>Asterales</taxon>
        <taxon>Asteraceae</taxon>
        <taxon>Asteroideae</taxon>
        <taxon>Anthemideae</taxon>
        <taxon>Anthemidinae</taxon>
        <taxon>Tanacetum</taxon>
    </lineage>
</organism>
<keyword evidence="3" id="KW-1185">Reference proteome</keyword>
<feature type="compositionally biased region" description="Basic and acidic residues" evidence="1">
    <location>
        <begin position="110"/>
        <end position="122"/>
    </location>
</feature>
<name>A0ABQ4Y9S8_9ASTR</name>
<protein>
    <recommendedName>
        <fullName evidence="4">Reverse transcriptase domain-containing protein</fullName>
    </recommendedName>
</protein>
<feature type="region of interest" description="Disordered" evidence="1">
    <location>
        <begin position="1"/>
        <end position="36"/>
    </location>
</feature>
<evidence type="ECO:0000313" key="3">
    <source>
        <dbReference type="Proteomes" id="UP001151760"/>
    </source>
</evidence>
<sequence length="294" mass="32540">MPRDCLRIIESKSKVRNSRNKPVVAKVSSSTSTPGISSEVAELKDMVKALLLDKKNQSPAPTPVKAVEESCVTCGGNTVTNPKEDLKGITTRSGVAYKGPTIHTTSSPKVVEREPEVTKDTMHPTNNGSTEDVPPPVVPIVNHESISEPANPRLVLQGLTKKHRFHSFKKNVKDVHFVVVDFEPDPRVPLILGRSFLKTSRALIDVYEEADSFLAIEDDPTSPEVDPTYYDPDGDILLLEAILNSDPSPPPPNQGNYFPETRKDLKICEANFFINDPLRLNSDFHSFGICNFRR</sequence>
<reference evidence="2" key="1">
    <citation type="journal article" date="2022" name="Int. J. Mol. Sci.">
        <title>Draft Genome of Tanacetum Coccineum: Genomic Comparison of Closely Related Tanacetum-Family Plants.</title>
        <authorList>
            <person name="Yamashiro T."/>
            <person name="Shiraishi A."/>
            <person name="Nakayama K."/>
            <person name="Satake H."/>
        </authorList>
    </citation>
    <scope>NUCLEOTIDE SEQUENCE</scope>
</reference>
<evidence type="ECO:0000256" key="1">
    <source>
        <dbReference type="SAM" id="MobiDB-lite"/>
    </source>
</evidence>
<evidence type="ECO:0000313" key="2">
    <source>
        <dbReference type="EMBL" id="GJS74411.1"/>
    </source>
</evidence>
<feature type="region of interest" description="Disordered" evidence="1">
    <location>
        <begin position="97"/>
        <end position="136"/>
    </location>
</feature>
<feature type="compositionally biased region" description="Basic and acidic residues" evidence="1">
    <location>
        <begin position="1"/>
        <end position="13"/>
    </location>
</feature>
<gene>
    <name evidence="2" type="ORF">Tco_0707252</name>
</gene>
<dbReference type="EMBL" id="BQNB010010229">
    <property type="protein sequence ID" value="GJS74411.1"/>
    <property type="molecule type" value="Genomic_DNA"/>
</dbReference>
<comment type="caution">
    <text evidence="2">The sequence shown here is derived from an EMBL/GenBank/DDBJ whole genome shotgun (WGS) entry which is preliminary data.</text>
</comment>
<reference evidence="2" key="2">
    <citation type="submission" date="2022-01" db="EMBL/GenBank/DDBJ databases">
        <authorList>
            <person name="Yamashiro T."/>
            <person name="Shiraishi A."/>
            <person name="Satake H."/>
            <person name="Nakayama K."/>
        </authorList>
    </citation>
    <scope>NUCLEOTIDE SEQUENCE</scope>
</reference>
<dbReference type="Proteomes" id="UP001151760">
    <property type="component" value="Unassembled WGS sequence"/>
</dbReference>
<evidence type="ECO:0008006" key="4">
    <source>
        <dbReference type="Google" id="ProtNLM"/>
    </source>
</evidence>
<proteinExistence type="predicted"/>